<dbReference type="InterPro" id="IPR019775">
    <property type="entry name" value="WD40_repeat_CS"/>
</dbReference>
<feature type="repeat" description="WD" evidence="3">
    <location>
        <begin position="279"/>
        <end position="320"/>
    </location>
</feature>
<dbReference type="Proteomes" id="UP000700334">
    <property type="component" value="Unassembled WGS sequence"/>
</dbReference>
<sequence>MWPWAGHCPLAFHFSPRDGSDPRAAGSSKDALPVQSVHRPDTVPSVNSSALSPNVQTLLTASEDCCVYGWETQSGRLLWRRGGHTGPVKFCRFSPDGRLFASTSCDCTVRLWDAAEAKCLQVLKGHQRSVETVSFSPDSKQLASGGWDKQVMLWEVQVRPMRPSLVGPGCGLPPTASGSSGLSFQSGQMLRHLVGHRDSIQSSDFAPNSESLATGSWDSTIRIWDLRVGAPAAVHKELEGHKGNISCLCYSASGLLASGSWDKTIHIWNSSTTRLLVQLKGHTSWVKSIAFSPDERQLASAGYSGMVKVWDCSTGKCTETLKGALDVPHTCTFTHDGRLLVSGAAEG</sequence>
<feature type="repeat" description="WD" evidence="3">
    <location>
        <begin position="238"/>
        <end position="278"/>
    </location>
</feature>
<evidence type="ECO:0000256" key="2">
    <source>
        <dbReference type="ARBA" id="ARBA00022737"/>
    </source>
</evidence>
<accession>A0A8J6DNQ2</accession>
<dbReference type="AlphaFoldDB" id="A0A8J6DNQ2"/>
<dbReference type="CDD" id="cd00200">
    <property type="entry name" value="WD40"/>
    <property type="match status" value="1"/>
</dbReference>
<dbReference type="PANTHER" id="PTHR19879">
    <property type="entry name" value="TRANSCRIPTION INITIATION FACTOR TFIID"/>
    <property type="match status" value="1"/>
</dbReference>
<proteinExistence type="predicted"/>
<dbReference type="PROSITE" id="PS00678">
    <property type="entry name" value="WD_REPEATS_1"/>
    <property type="match status" value="2"/>
</dbReference>
<feature type="repeat" description="WD" evidence="3">
    <location>
        <begin position="123"/>
        <end position="157"/>
    </location>
</feature>
<evidence type="ECO:0000256" key="4">
    <source>
        <dbReference type="SAM" id="MobiDB-lite"/>
    </source>
</evidence>
<dbReference type="SUPFAM" id="SSF50978">
    <property type="entry name" value="WD40 repeat-like"/>
    <property type="match status" value="1"/>
</dbReference>
<dbReference type="InterPro" id="IPR001680">
    <property type="entry name" value="WD40_rpt"/>
</dbReference>
<feature type="region of interest" description="Disordered" evidence="4">
    <location>
        <begin position="18"/>
        <end position="49"/>
    </location>
</feature>
<dbReference type="PROSITE" id="PS50082">
    <property type="entry name" value="WD_REPEATS_2"/>
    <property type="match status" value="5"/>
</dbReference>
<comment type="caution">
    <text evidence="5">The sequence shown here is derived from an EMBL/GenBank/DDBJ whole genome shotgun (WGS) entry which is preliminary data.</text>
</comment>
<dbReference type="InterPro" id="IPR015943">
    <property type="entry name" value="WD40/YVTN_repeat-like_dom_sf"/>
</dbReference>
<gene>
    <name evidence="5" type="ORF">J0S82_007788</name>
</gene>
<dbReference type="Pfam" id="PF00400">
    <property type="entry name" value="WD40"/>
    <property type="match status" value="6"/>
</dbReference>
<reference evidence="5" key="1">
    <citation type="journal article" date="2021" name="Evol. Appl.">
        <title>The genome of the Pyrenean desman and the effects of bottlenecks and inbreeding on the genomic landscape of an endangered species.</title>
        <authorList>
            <person name="Escoda L."/>
            <person name="Castresana J."/>
        </authorList>
    </citation>
    <scope>NUCLEOTIDE SEQUENCE</scope>
    <source>
        <strain evidence="5">IBE-C5619</strain>
    </source>
</reference>
<evidence type="ECO:0000256" key="3">
    <source>
        <dbReference type="PROSITE-ProRule" id="PRU00221"/>
    </source>
</evidence>
<keyword evidence="2" id="KW-0677">Repeat</keyword>
<dbReference type="PROSITE" id="PS50294">
    <property type="entry name" value="WD_REPEATS_REGION"/>
    <property type="match status" value="5"/>
</dbReference>
<dbReference type="PRINTS" id="PR00320">
    <property type="entry name" value="GPROTEINBRPT"/>
</dbReference>
<dbReference type="InterPro" id="IPR020472">
    <property type="entry name" value="WD40_PAC1"/>
</dbReference>
<feature type="repeat" description="WD" evidence="3">
    <location>
        <begin position="81"/>
        <end position="122"/>
    </location>
</feature>
<evidence type="ECO:0000313" key="6">
    <source>
        <dbReference type="Proteomes" id="UP000700334"/>
    </source>
</evidence>
<name>A0A8J6DNQ2_GALPY</name>
<keyword evidence="6" id="KW-1185">Reference proteome</keyword>
<dbReference type="PANTHER" id="PTHR19879:SF9">
    <property type="entry name" value="TRANSCRIPTION INITIATION FACTOR TFIID SUBUNIT 5"/>
    <property type="match status" value="1"/>
</dbReference>
<evidence type="ECO:0000313" key="5">
    <source>
        <dbReference type="EMBL" id="KAG8512843.1"/>
    </source>
</evidence>
<dbReference type="OrthoDB" id="674604at2759"/>
<feature type="repeat" description="WD" evidence="3">
    <location>
        <begin position="193"/>
        <end position="234"/>
    </location>
</feature>
<protein>
    <submittedName>
        <fullName evidence="5">WD repeat-containing protein 38</fullName>
    </submittedName>
</protein>
<evidence type="ECO:0000256" key="1">
    <source>
        <dbReference type="ARBA" id="ARBA00022574"/>
    </source>
</evidence>
<dbReference type="EMBL" id="JAGFMF010011785">
    <property type="protein sequence ID" value="KAG8512843.1"/>
    <property type="molecule type" value="Genomic_DNA"/>
</dbReference>
<organism evidence="5 6">
    <name type="scientific">Galemys pyrenaicus</name>
    <name type="common">Iberian desman</name>
    <name type="synonym">Pyrenean desman</name>
    <dbReference type="NCBI Taxonomy" id="202257"/>
    <lineage>
        <taxon>Eukaryota</taxon>
        <taxon>Metazoa</taxon>
        <taxon>Chordata</taxon>
        <taxon>Craniata</taxon>
        <taxon>Vertebrata</taxon>
        <taxon>Euteleostomi</taxon>
        <taxon>Mammalia</taxon>
        <taxon>Eutheria</taxon>
        <taxon>Laurasiatheria</taxon>
        <taxon>Eulipotyphla</taxon>
        <taxon>Talpidae</taxon>
        <taxon>Galemys</taxon>
    </lineage>
</organism>
<dbReference type="InterPro" id="IPR036322">
    <property type="entry name" value="WD40_repeat_dom_sf"/>
</dbReference>
<dbReference type="SMART" id="SM00320">
    <property type="entry name" value="WD40"/>
    <property type="match status" value="7"/>
</dbReference>
<dbReference type="Gene3D" id="2.130.10.10">
    <property type="entry name" value="YVTN repeat-like/Quinoprotein amine dehydrogenase"/>
    <property type="match status" value="3"/>
</dbReference>
<keyword evidence="1 3" id="KW-0853">WD repeat</keyword>